<gene>
    <name evidence="2" type="ORF">H8706_07400</name>
</gene>
<dbReference type="SUPFAM" id="SSF50346">
    <property type="entry name" value="PRC-barrel domain"/>
    <property type="match status" value="1"/>
</dbReference>
<dbReference type="InterPro" id="IPR011033">
    <property type="entry name" value="PRC_barrel-like_sf"/>
</dbReference>
<accession>A0A926FEC2</accession>
<reference evidence="2" key="1">
    <citation type="submission" date="2020-08" db="EMBL/GenBank/DDBJ databases">
        <title>Genome public.</title>
        <authorList>
            <person name="Liu C."/>
            <person name="Sun Q."/>
        </authorList>
    </citation>
    <scope>NUCLEOTIDE SEQUENCE</scope>
    <source>
        <strain evidence="2">NSJ-50</strain>
    </source>
</reference>
<dbReference type="InterPro" id="IPR014238">
    <property type="entry name" value="Spore_YlmC/YmxH"/>
</dbReference>
<comment type="caution">
    <text evidence="2">The sequence shown here is derived from an EMBL/GenBank/DDBJ whole genome shotgun (WGS) entry which is preliminary data.</text>
</comment>
<dbReference type="Proteomes" id="UP000647416">
    <property type="component" value="Unassembled WGS sequence"/>
</dbReference>
<proteinExistence type="predicted"/>
<dbReference type="Pfam" id="PF05239">
    <property type="entry name" value="PRC"/>
    <property type="match status" value="1"/>
</dbReference>
<feature type="domain" description="PRC-barrel" evidence="1">
    <location>
        <begin position="1"/>
        <end position="74"/>
    </location>
</feature>
<dbReference type="Gene3D" id="2.30.30.240">
    <property type="entry name" value="PRC-barrel domain"/>
    <property type="match status" value="1"/>
</dbReference>
<evidence type="ECO:0000259" key="1">
    <source>
        <dbReference type="Pfam" id="PF05239"/>
    </source>
</evidence>
<sequence>MFRASDFKCREVINLVTGERLGYVCDLEIDECSGQILAIVVPGRSKFGIFSKCEKVCIPWNCITKISCDIILVKICL</sequence>
<organism evidence="2 3">
    <name type="scientific">Qingrenia yutianensis</name>
    <dbReference type="NCBI Taxonomy" id="2763676"/>
    <lineage>
        <taxon>Bacteria</taxon>
        <taxon>Bacillati</taxon>
        <taxon>Bacillota</taxon>
        <taxon>Clostridia</taxon>
        <taxon>Eubacteriales</taxon>
        <taxon>Oscillospiraceae</taxon>
        <taxon>Qingrenia</taxon>
    </lineage>
</organism>
<keyword evidence="3" id="KW-1185">Reference proteome</keyword>
<dbReference type="InterPro" id="IPR027275">
    <property type="entry name" value="PRC-brl_dom"/>
</dbReference>
<dbReference type="PANTHER" id="PTHR40061:SF1">
    <property type="entry name" value="SPORULATION PROTEIN YLMC-RELATED"/>
    <property type="match status" value="1"/>
</dbReference>
<dbReference type="PANTHER" id="PTHR40061">
    <property type="entry name" value="SPORULATION PROTEIN YLMC-RELATED"/>
    <property type="match status" value="1"/>
</dbReference>
<dbReference type="EMBL" id="JACRTE010000007">
    <property type="protein sequence ID" value="MBC8596695.1"/>
    <property type="molecule type" value="Genomic_DNA"/>
</dbReference>
<evidence type="ECO:0000313" key="3">
    <source>
        <dbReference type="Proteomes" id="UP000647416"/>
    </source>
</evidence>
<name>A0A926FEC2_9FIRM</name>
<protein>
    <submittedName>
        <fullName evidence="2">YlmC/YmxH family sporulation protein</fullName>
    </submittedName>
</protein>
<evidence type="ECO:0000313" key="2">
    <source>
        <dbReference type="EMBL" id="MBC8596695.1"/>
    </source>
</evidence>
<dbReference type="NCBIfam" id="TIGR02888">
    <property type="entry name" value="spore_YlmC_YmxH"/>
    <property type="match status" value="1"/>
</dbReference>
<dbReference type="AlphaFoldDB" id="A0A926FEC2"/>
<dbReference type="RefSeq" id="WP_262432119.1">
    <property type="nucleotide sequence ID" value="NZ_JACRTE010000007.1"/>
</dbReference>